<gene>
    <name evidence="2" type="ORF">BCIN_02g02650</name>
</gene>
<evidence type="ECO:0000256" key="1">
    <source>
        <dbReference type="SAM" id="MobiDB-lite"/>
    </source>
</evidence>
<proteinExistence type="predicted"/>
<organism evidence="2 3">
    <name type="scientific">Botryotinia fuckeliana (strain B05.10)</name>
    <name type="common">Noble rot fungus</name>
    <name type="synonym">Botrytis cinerea</name>
    <dbReference type="NCBI Taxonomy" id="332648"/>
    <lineage>
        <taxon>Eukaryota</taxon>
        <taxon>Fungi</taxon>
        <taxon>Dikarya</taxon>
        <taxon>Ascomycota</taxon>
        <taxon>Pezizomycotina</taxon>
        <taxon>Leotiomycetes</taxon>
        <taxon>Helotiales</taxon>
        <taxon>Sclerotiniaceae</taxon>
        <taxon>Botrytis</taxon>
    </lineage>
</organism>
<evidence type="ECO:0000313" key="2">
    <source>
        <dbReference type="EMBL" id="ATZ46923.1"/>
    </source>
</evidence>
<dbReference type="VEuPathDB" id="FungiDB:Bcin02g02650"/>
<dbReference type="GeneID" id="5439427"/>
<protein>
    <submittedName>
        <fullName evidence="2">Uncharacterized protein</fullName>
    </submittedName>
</protein>
<accession>A0A384J8R5</accession>
<reference evidence="2 3" key="1">
    <citation type="journal article" date="2011" name="PLoS Genet.">
        <title>Genomic analysis of the necrotrophic fungal pathogens Sclerotinia sclerotiorum and Botrytis cinerea.</title>
        <authorList>
            <person name="Amselem J."/>
            <person name="Cuomo C.A."/>
            <person name="van Kan J.A."/>
            <person name="Viaud M."/>
            <person name="Benito E.P."/>
            <person name="Couloux A."/>
            <person name="Coutinho P.M."/>
            <person name="de Vries R.P."/>
            <person name="Dyer P.S."/>
            <person name="Fillinger S."/>
            <person name="Fournier E."/>
            <person name="Gout L."/>
            <person name="Hahn M."/>
            <person name="Kohn L."/>
            <person name="Lapalu N."/>
            <person name="Plummer K.M."/>
            <person name="Pradier J.M."/>
            <person name="Quevillon E."/>
            <person name="Sharon A."/>
            <person name="Simon A."/>
            <person name="ten Have A."/>
            <person name="Tudzynski B."/>
            <person name="Tudzynski P."/>
            <person name="Wincker P."/>
            <person name="Andrew M."/>
            <person name="Anthouard V."/>
            <person name="Beever R.E."/>
            <person name="Beffa R."/>
            <person name="Benoit I."/>
            <person name="Bouzid O."/>
            <person name="Brault B."/>
            <person name="Chen Z."/>
            <person name="Choquer M."/>
            <person name="Collemare J."/>
            <person name="Cotton P."/>
            <person name="Danchin E.G."/>
            <person name="Da Silva C."/>
            <person name="Gautier A."/>
            <person name="Giraud C."/>
            <person name="Giraud T."/>
            <person name="Gonzalez C."/>
            <person name="Grossetete S."/>
            <person name="Guldener U."/>
            <person name="Henrissat B."/>
            <person name="Howlett B.J."/>
            <person name="Kodira C."/>
            <person name="Kretschmer M."/>
            <person name="Lappartient A."/>
            <person name="Leroch M."/>
            <person name="Levis C."/>
            <person name="Mauceli E."/>
            <person name="Neuveglise C."/>
            <person name="Oeser B."/>
            <person name="Pearson M."/>
            <person name="Poulain J."/>
            <person name="Poussereau N."/>
            <person name="Quesneville H."/>
            <person name="Rascle C."/>
            <person name="Schumacher J."/>
            <person name="Segurens B."/>
            <person name="Sexton A."/>
            <person name="Silva E."/>
            <person name="Sirven C."/>
            <person name="Soanes D.M."/>
            <person name="Talbot N.J."/>
            <person name="Templeton M."/>
            <person name="Yandava C."/>
            <person name="Yarden O."/>
            <person name="Zeng Q."/>
            <person name="Rollins J.A."/>
            <person name="Lebrun M.H."/>
            <person name="Dickman M."/>
        </authorList>
    </citation>
    <scope>NUCLEOTIDE SEQUENCE [LARGE SCALE GENOMIC DNA]</scope>
    <source>
        <strain evidence="2 3">B05.10</strain>
    </source>
</reference>
<keyword evidence="3" id="KW-1185">Reference proteome</keyword>
<feature type="region of interest" description="Disordered" evidence="1">
    <location>
        <begin position="1"/>
        <end position="34"/>
    </location>
</feature>
<sequence>MSRSTDPGHFFQTDASESTRARRAAKSGNKNGNPIVLQSKILSLIPDPFSSQCIYIAESAGCVRKVNTEVD</sequence>
<dbReference type="RefSeq" id="XP_024546964.1">
    <property type="nucleotide sequence ID" value="XM_024691194.1"/>
</dbReference>
<name>A0A384J8R5_BOTFB</name>
<reference evidence="2 3" key="3">
    <citation type="journal article" date="2017" name="Mol. Plant Pathol.">
        <title>A gapless genome sequence of the fungus Botrytis cinerea.</title>
        <authorList>
            <person name="Van Kan J.A."/>
            <person name="Stassen J.H."/>
            <person name="Mosbach A."/>
            <person name="Van Der Lee T.A."/>
            <person name="Faino L."/>
            <person name="Farmer A.D."/>
            <person name="Papasotiriou D.G."/>
            <person name="Zhou S."/>
            <person name="Seidl M.F."/>
            <person name="Cottam E."/>
            <person name="Edel D."/>
            <person name="Hahn M."/>
            <person name="Schwartz D.C."/>
            <person name="Dietrich R.A."/>
            <person name="Widdison S."/>
            <person name="Scalliet G."/>
        </authorList>
    </citation>
    <scope>NUCLEOTIDE SEQUENCE [LARGE SCALE GENOMIC DNA]</scope>
    <source>
        <strain evidence="2 3">B05.10</strain>
    </source>
</reference>
<dbReference type="AlphaFoldDB" id="A0A384J8R5"/>
<dbReference type="OrthoDB" id="6262491at2759"/>
<dbReference type="EMBL" id="CP009806">
    <property type="protein sequence ID" value="ATZ46923.1"/>
    <property type="molecule type" value="Genomic_DNA"/>
</dbReference>
<evidence type="ECO:0000313" key="3">
    <source>
        <dbReference type="Proteomes" id="UP000001798"/>
    </source>
</evidence>
<dbReference type="Proteomes" id="UP000001798">
    <property type="component" value="Chromosome 2"/>
</dbReference>
<reference evidence="2 3" key="2">
    <citation type="journal article" date="2012" name="Eukaryot. Cell">
        <title>Genome update of Botrytis cinerea strains B05.10 and T4.</title>
        <authorList>
            <person name="Staats M."/>
            <person name="van Kan J.A."/>
        </authorList>
    </citation>
    <scope>NUCLEOTIDE SEQUENCE [LARGE SCALE GENOMIC DNA]</scope>
    <source>
        <strain evidence="2 3">B05.10</strain>
    </source>
</reference>